<evidence type="ECO:0000313" key="2">
    <source>
        <dbReference type="Proteomes" id="UP000016923"/>
    </source>
</evidence>
<protein>
    <submittedName>
        <fullName evidence="1">Uncharacterized protein</fullName>
    </submittedName>
</protein>
<dbReference type="AlphaFoldDB" id="S3CQB3"/>
<name>S3CQB3_OPHP1</name>
<reference evidence="1 2" key="1">
    <citation type="journal article" date="2013" name="BMC Genomics">
        <title>The genome and transcriptome of the pine saprophyte Ophiostoma piceae, and a comparison with the bark beetle-associated pine pathogen Grosmannia clavigera.</title>
        <authorList>
            <person name="Haridas S."/>
            <person name="Wang Y."/>
            <person name="Lim L."/>
            <person name="Massoumi Alamouti S."/>
            <person name="Jackman S."/>
            <person name="Docking R."/>
            <person name="Robertson G."/>
            <person name="Birol I."/>
            <person name="Bohlmann J."/>
            <person name="Breuil C."/>
        </authorList>
    </citation>
    <scope>NUCLEOTIDE SEQUENCE [LARGE SCALE GENOMIC DNA]</scope>
    <source>
        <strain evidence="1 2">UAMH 11346</strain>
    </source>
</reference>
<sequence>MPPIEPDIAINPPAGGSFGFTITAIRNHFARISTSPLSSPPLHLWSFRDVNTYIEVLNLFAYDRGFTMRKGRCTNLNREGVLMRYDIICDRAGKYTPSGHGLRATYYEDSAFIEYNYEPYKSPAVTTIHR</sequence>
<keyword evidence="2" id="KW-1185">Reference proteome</keyword>
<dbReference type="VEuPathDB" id="FungiDB:F503_04360"/>
<gene>
    <name evidence="1" type="ORF">F503_04360</name>
</gene>
<organism evidence="1 2">
    <name type="scientific">Ophiostoma piceae (strain UAMH 11346)</name>
    <name type="common">Sap stain fungus</name>
    <dbReference type="NCBI Taxonomy" id="1262450"/>
    <lineage>
        <taxon>Eukaryota</taxon>
        <taxon>Fungi</taxon>
        <taxon>Dikarya</taxon>
        <taxon>Ascomycota</taxon>
        <taxon>Pezizomycotina</taxon>
        <taxon>Sordariomycetes</taxon>
        <taxon>Sordariomycetidae</taxon>
        <taxon>Ophiostomatales</taxon>
        <taxon>Ophiostomataceae</taxon>
        <taxon>Ophiostoma</taxon>
    </lineage>
</organism>
<proteinExistence type="predicted"/>
<dbReference type="Proteomes" id="UP000016923">
    <property type="component" value="Unassembled WGS sequence"/>
</dbReference>
<accession>S3CQB3</accession>
<dbReference type="HOGENOM" id="CLU_1938776_0_0_1"/>
<dbReference type="EMBL" id="KE148148">
    <property type="protein sequence ID" value="EPE08773.1"/>
    <property type="molecule type" value="Genomic_DNA"/>
</dbReference>
<evidence type="ECO:0000313" key="1">
    <source>
        <dbReference type="EMBL" id="EPE08773.1"/>
    </source>
</evidence>